<protein>
    <recommendedName>
        <fullName evidence="3">mannose-1-phosphate guanylyltransferase</fullName>
        <ecNumber evidence="3">2.7.7.13</ecNumber>
    </recommendedName>
</protein>
<keyword evidence="4" id="KW-0808">Transferase</keyword>
<reference evidence="13" key="2">
    <citation type="submission" date="2008-07" db="EMBL/GenBank/DDBJ databases">
        <authorList>
            <consortium name="Broad Institute Genome Sequencing Platform"/>
            <person name="Colwell R."/>
            <person name="Grim C.J."/>
            <person name="Young S."/>
            <person name="Jaffe D."/>
            <person name="Gnerre S."/>
            <person name="Berlin A."/>
            <person name="Heiman D."/>
            <person name="Hepburn T."/>
            <person name="Shea T."/>
            <person name="Sykes S."/>
            <person name="Alvarado L."/>
            <person name="Kodira C."/>
            <person name="Heidelberg J."/>
            <person name="Lander E."/>
            <person name="Galagan J."/>
            <person name="Nusbaum C."/>
            <person name="Birren B."/>
        </authorList>
    </citation>
    <scope>NUCLEOTIDE SEQUENCE [LARGE SCALE GENOMIC DNA]</scope>
    <source>
        <strain evidence="13">MO10</strain>
    </source>
</reference>
<dbReference type="PANTHER" id="PTHR46390:SF1">
    <property type="entry name" value="MANNOSE-1-PHOSPHATE GUANYLYLTRANSFERASE"/>
    <property type="match status" value="1"/>
</dbReference>
<feature type="domain" description="MannoseP isomerase/GMP-like beta-helix" evidence="12">
    <location>
        <begin position="295"/>
        <end position="342"/>
    </location>
</feature>
<dbReference type="CDD" id="cd02509">
    <property type="entry name" value="GDP-M1P_Guanylyltransferase"/>
    <property type="match status" value="1"/>
</dbReference>
<evidence type="ECO:0000256" key="2">
    <source>
        <dbReference type="ARBA" id="ARBA00006115"/>
    </source>
</evidence>
<dbReference type="FunFam" id="3.90.550.10:FF:000046">
    <property type="entry name" value="Mannose-1-phosphate guanylyltransferase (GDP)"/>
    <property type="match status" value="1"/>
</dbReference>
<dbReference type="Proteomes" id="UP000004687">
    <property type="component" value="Unassembled WGS sequence"/>
</dbReference>
<evidence type="ECO:0000256" key="3">
    <source>
        <dbReference type="ARBA" id="ARBA00012387"/>
    </source>
</evidence>
<dbReference type="InterPro" id="IPR049577">
    <property type="entry name" value="GMPP_N"/>
</dbReference>
<proteinExistence type="inferred from homology"/>
<dbReference type="Pfam" id="PF01050">
    <property type="entry name" value="MannoseP_isomer"/>
    <property type="match status" value="1"/>
</dbReference>
<feature type="domain" description="Nucleotidyl transferase" evidence="10">
    <location>
        <begin position="5"/>
        <end position="281"/>
    </location>
</feature>
<dbReference type="InterPro" id="IPR029044">
    <property type="entry name" value="Nucleotide-diphossugar_trans"/>
</dbReference>
<comment type="catalytic activity">
    <reaction evidence="8">
        <text>alpha-D-mannose 1-phosphate + GTP + H(+) = GDP-alpha-D-mannose + diphosphate</text>
        <dbReference type="Rhea" id="RHEA:15229"/>
        <dbReference type="ChEBI" id="CHEBI:15378"/>
        <dbReference type="ChEBI" id="CHEBI:33019"/>
        <dbReference type="ChEBI" id="CHEBI:37565"/>
        <dbReference type="ChEBI" id="CHEBI:57527"/>
        <dbReference type="ChEBI" id="CHEBI:58409"/>
        <dbReference type="EC" id="2.7.7.13"/>
    </reaction>
</comment>
<evidence type="ECO:0000256" key="1">
    <source>
        <dbReference type="ARBA" id="ARBA00004823"/>
    </source>
</evidence>
<dbReference type="InterPro" id="IPR005835">
    <property type="entry name" value="NTP_transferase_dom"/>
</dbReference>
<dbReference type="Gene3D" id="2.60.120.10">
    <property type="entry name" value="Jelly Rolls"/>
    <property type="match status" value="1"/>
</dbReference>
<dbReference type="GO" id="GO:0000271">
    <property type="term" value="P:polysaccharide biosynthetic process"/>
    <property type="evidence" value="ECO:0007669"/>
    <property type="project" value="InterPro"/>
</dbReference>
<dbReference type="Pfam" id="PF22640">
    <property type="entry name" value="ManC_GMP_beta-helix"/>
    <property type="match status" value="1"/>
</dbReference>
<dbReference type="InterPro" id="IPR006375">
    <property type="entry name" value="Man1P_GuaTrfase/Man6P_Isoase"/>
</dbReference>
<sequence length="465" mass="51517">MKICPVVLSGGVGSRLWPLSREHFPKQCLNLTDLLSSLLQQTLVRTNHLNVQSPLVVCNDDHRFLIAQQLQDMGVKGAKVMLEPVGRNTAPAVALAAFEVLQSDNEDVLMLVLPADHVIRDTAAFEKAIAQAKVLAEAGGLVTFGITPMRAETGYGYIKAGQDSCVEKFVEKPDLATAQSYLESGDYLWNSGMFLFQASQYLAELKQHRPAMYAAVESAYGNRTEDLDFIRIGTEAFTACPSESIDYAIMEPTQNAKVVPYNGDWSDIGAWDALHDYCEKDSNHNVLVGDVMAESTTNSLVRAESRLVATVGVNNLVVIETADAVLIMDKDQSQDVKKIVSRIKAEGRQEHMHHTTVHRPWGTYQTVDLGDRHQVKRIMVKPGEKLSVQMHHHRAEHWVVVSGTAKVQNGEREILLTENESTYIPVGVVHALENPGKIPLELIEVQSGSYLGEDDIVRFSDRYGR</sequence>
<dbReference type="CDD" id="cd02213">
    <property type="entry name" value="cupin_PMI_typeII_C"/>
    <property type="match status" value="1"/>
</dbReference>
<dbReference type="PANTHER" id="PTHR46390">
    <property type="entry name" value="MANNOSE-1-PHOSPHATE GUANYLYLTRANSFERASE"/>
    <property type="match status" value="1"/>
</dbReference>
<dbReference type="NCBIfam" id="TIGR01479">
    <property type="entry name" value="GMP_PMI"/>
    <property type="match status" value="1"/>
</dbReference>
<comment type="similarity">
    <text evidence="2 9">Belongs to the mannose-6-phosphate isomerase type 2 family.</text>
</comment>
<evidence type="ECO:0000256" key="5">
    <source>
        <dbReference type="ARBA" id="ARBA00022695"/>
    </source>
</evidence>
<gene>
    <name evidence="13" type="ORF">VchoM_03538</name>
</gene>
<dbReference type="HOGENOM" id="CLU_035527_1_0_6"/>
<comment type="pathway">
    <text evidence="1">Nucleotide-sugar biosynthesis; GDP-alpha-D-mannose biosynthesis; GDP-alpha-D-mannose from alpha-D-mannose 1-phosphate (GTP route): step 1/1.</text>
</comment>
<dbReference type="FunFam" id="2.60.120.10:FF:000032">
    <property type="entry name" value="Mannose-1-phosphate guanylyltransferase/mannose-6-phosphate isomerase"/>
    <property type="match status" value="1"/>
</dbReference>
<dbReference type="AlphaFoldDB" id="A0A0X1L4M8"/>
<dbReference type="InterPro" id="IPR011051">
    <property type="entry name" value="RmlC_Cupin_sf"/>
</dbReference>
<dbReference type="InterPro" id="IPR051161">
    <property type="entry name" value="Mannose-6P_isomerase_type2"/>
</dbReference>
<keyword evidence="5" id="KW-0548">Nucleotidyltransferase</keyword>
<dbReference type="SUPFAM" id="SSF51182">
    <property type="entry name" value="RmlC-like cupins"/>
    <property type="match status" value="1"/>
</dbReference>
<evidence type="ECO:0000256" key="4">
    <source>
        <dbReference type="ARBA" id="ARBA00022679"/>
    </source>
</evidence>
<dbReference type="RefSeq" id="WP_000686686.1">
    <property type="nucleotide sequence ID" value="NZ_CP060094.1"/>
</dbReference>
<evidence type="ECO:0000256" key="8">
    <source>
        <dbReference type="ARBA" id="ARBA00047343"/>
    </source>
</evidence>
<organism evidence="13">
    <name type="scientific">Vibrio cholerae (strain MO10)</name>
    <dbReference type="NCBI Taxonomy" id="345072"/>
    <lineage>
        <taxon>Bacteria</taxon>
        <taxon>Pseudomonadati</taxon>
        <taxon>Pseudomonadota</taxon>
        <taxon>Gammaproteobacteria</taxon>
        <taxon>Vibrionales</taxon>
        <taxon>Vibrionaceae</taxon>
        <taxon>Vibrio</taxon>
    </lineage>
</organism>
<dbReference type="Pfam" id="PF00483">
    <property type="entry name" value="NTP_transferase"/>
    <property type="match status" value="1"/>
</dbReference>
<dbReference type="InterPro" id="IPR001538">
    <property type="entry name" value="Man6P_isomerase-2_C"/>
</dbReference>
<evidence type="ECO:0000259" key="11">
    <source>
        <dbReference type="Pfam" id="PF01050"/>
    </source>
</evidence>
<dbReference type="EMBL" id="DS990140">
    <property type="protein sequence ID" value="EET25511.1"/>
    <property type="molecule type" value="Genomic_DNA"/>
</dbReference>
<evidence type="ECO:0000256" key="7">
    <source>
        <dbReference type="ARBA" id="ARBA00023134"/>
    </source>
</evidence>
<dbReference type="GO" id="GO:0004475">
    <property type="term" value="F:mannose-1-phosphate guanylyltransferase (GTP) activity"/>
    <property type="evidence" value="ECO:0007669"/>
    <property type="project" value="UniProtKB-EC"/>
</dbReference>
<name>A0A0X1L4M8_VIBCO</name>
<evidence type="ECO:0000256" key="9">
    <source>
        <dbReference type="RuleBase" id="RU004190"/>
    </source>
</evidence>
<evidence type="ECO:0000259" key="10">
    <source>
        <dbReference type="Pfam" id="PF00483"/>
    </source>
</evidence>
<dbReference type="InterPro" id="IPR014710">
    <property type="entry name" value="RmlC-like_jellyroll"/>
</dbReference>
<feature type="domain" description="Mannose-6-phosphate isomerase type II C-terminal" evidence="11">
    <location>
        <begin position="347"/>
        <end position="461"/>
    </location>
</feature>
<dbReference type="Gene3D" id="3.90.550.10">
    <property type="entry name" value="Spore Coat Polysaccharide Biosynthesis Protein SpsA, Chain A"/>
    <property type="match status" value="1"/>
</dbReference>
<keyword evidence="7" id="KW-0342">GTP-binding</keyword>
<dbReference type="EC" id="2.7.7.13" evidence="3"/>
<accession>A0A0X1L4M8</accession>
<dbReference type="UniPathway" id="UPA00126">
    <property type="reaction ID" value="UER00930"/>
</dbReference>
<keyword evidence="6" id="KW-0547">Nucleotide-binding</keyword>
<dbReference type="GO" id="GO:0005525">
    <property type="term" value="F:GTP binding"/>
    <property type="evidence" value="ECO:0007669"/>
    <property type="project" value="UniProtKB-KW"/>
</dbReference>
<dbReference type="InterPro" id="IPR054566">
    <property type="entry name" value="ManC/GMP-like_b-helix"/>
</dbReference>
<dbReference type="GO" id="GO:0009298">
    <property type="term" value="P:GDP-mannose biosynthetic process"/>
    <property type="evidence" value="ECO:0007669"/>
    <property type="project" value="UniProtKB-UniPathway"/>
</dbReference>
<evidence type="ECO:0000259" key="12">
    <source>
        <dbReference type="Pfam" id="PF22640"/>
    </source>
</evidence>
<reference evidence="13" key="1">
    <citation type="submission" date="2005-09" db="EMBL/GenBank/DDBJ databases">
        <title>Annotation of Vibrio cholerae MO10.</title>
        <authorList>
            <person name="Colwell R."/>
            <person name="Grim C.J."/>
            <person name="Young S."/>
            <person name="Jaffe D."/>
            <person name="Gnerre S."/>
            <person name="Berlin A."/>
            <person name="Heiman D."/>
            <person name="Hepburn T."/>
            <person name="Shea T."/>
            <person name="Sykes S."/>
            <person name="Yandava C."/>
            <person name="Alvarado L."/>
            <person name="Kodira C."/>
            <person name="Borodovsky M."/>
            <person name="Heidelberg J."/>
            <person name="Lander E."/>
            <person name="Galagan J."/>
            <person name="Nusbaum C."/>
            <person name="Birren B."/>
        </authorList>
    </citation>
    <scope>NUCLEOTIDE SEQUENCE [LARGE SCALE GENOMIC DNA]</scope>
    <source>
        <strain evidence="13">MO10</strain>
    </source>
</reference>
<evidence type="ECO:0000256" key="6">
    <source>
        <dbReference type="ARBA" id="ARBA00022741"/>
    </source>
</evidence>
<dbReference type="SUPFAM" id="SSF53448">
    <property type="entry name" value="Nucleotide-diphospho-sugar transferases"/>
    <property type="match status" value="1"/>
</dbReference>
<evidence type="ECO:0000313" key="13">
    <source>
        <dbReference type="EMBL" id="EET25511.1"/>
    </source>
</evidence>